<dbReference type="SUPFAM" id="SSF54631">
    <property type="entry name" value="CBS-domain pair"/>
    <property type="match status" value="1"/>
</dbReference>
<dbReference type="Proteomes" id="UP000194141">
    <property type="component" value="Unassembled WGS sequence"/>
</dbReference>
<feature type="domain" description="CBS" evidence="10">
    <location>
        <begin position="276"/>
        <end position="334"/>
    </location>
</feature>
<dbReference type="CDD" id="cd04590">
    <property type="entry name" value="CBS_pair_CorC_HlyC_assoc"/>
    <property type="match status" value="1"/>
</dbReference>
<gene>
    <name evidence="12" type="ORF">DESAMIL20_904</name>
</gene>
<evidence type="ECO:0000259" key="10">
    <source>
        <dbReference type="PROSITE" id="PS51371"/>
    </source>
</evidence>
<feature type="domain" description="CNNM transmembrane" evidence="11">
    <location>
        <begin position="3"/>
        <end position="191"/>
    </location>
</feature>
<feature type="domain" description="CBS" evidence="10">
    <location>
        <begin position="209"/>
        <end position="271"/>
    </location>
</feature>
<evidence type="ECO:0000256" key="5">
    <source>
        <dbReference type="ARBA" id="ARBA00023122"/>
    </source>
</evidence>
<organism evidence="12 13">
    <name type="scientific">Desulfurella amilsii</name>
    <dbReference type="NCBI Taxonomy" id="1562698"/>
    <lineage>
        <taxon>Bacteria</taxon>
        <taxon>Pseudomonadati</taxon>
        <taxon>Campylobacterota</taxon>
        <taxon>Desulfurellia</taxon>
        <taxon>Desulfurellales</taxon>
        <taxon>Desulfurellaceae</taxon>
        <taxon>Desulfurella</taxon>
    </lineage>
</organism>
<protein>
    <submittedName>
        <fullName evidence="12">CBS domain-containing protein</fullName>
    </submittedName>
</protein>
<evidence type="ECO:0000256" key="6">
    <source>
        <dbReference type="ARBA" id="ARBA00023136"/>
    </source>
</evidence>
<evidence type="ECO:0000313" key="13">
    <source>
        <dbReference type="Proteomes" id="UP000194141"/>
    </source>
</evidence>
<keyword evidence="4 8" id="KW-1133">Transmembrane helix</keyword>
<feature type="transmembrane region" description="Helical" evidence="9">
    <location>
        <begin position="12"/>
        <end position="34"/>
    </location>
</feature>
<comment type="caution">
    <text evidence="12">The sequence shown here is derived from an EMBL/GenBank/DDBJ whole genome shotgun (WGS) entry which is preliminary data.</text>
</comment>
<dbReference type="AlphaFoldDB" id="A0A1X4XUZ3"/>
<evidence type="ECO:0000256" key="2">
    <source>
        <dbReference type="ARBA" id="ARBA00022692"/>
    </source>
</evidence>
<dbReference type="PROSITE" id="PS51846">
    <property type="entry name" value="CNNM"/>
    <property type="match status" value="1"/>
</dbReference>
<dbReference type="EMBL" id="MDSU01000018">
    <property type="protein sequence ID" value="OSS41351.1"/>
    <property type="molecule type" value="Genomic_DNA"/>
</dbReference>
<evidence type="ECO:0000256" key="8">
    <source>
        <dbReference type="PROSITE-ProRule" id="PRU01193"/>
    </source>
</evidence>
<dbReference type="STRING" id="1562698.DESAMIL20_904"/>
<dbReference type="GO" id="GO:0005886">
    <property type="term" value="C:plasma membrane"/>
    <property type="evidence" value="ECO:0007669"/>
    <property type="project" value="TreeGrafter"/>
</dbReference>
<dbReference type="Pfam" id="PF00571">
    <property type="entry name" value="CBS"/>
    <property type="match status" value="2"/>
</dbReference>
<keyword evidence="6 8" id="KW-0472">Membrane</keyword>
<dbReference type="RefSeq" id="WP_086033612.1">
    <property type="nucleotide sequence ID" value="NZ_MDSU01000018.1"/>
</dbReference>
<feature type="transmembrane region" description="Helical" evidence="9">
    <location>
        <begin position="133"/>
        <end position="154"/>
    </location>
</feature>
<dbReference type="Pfam" id="PF01595">
    <property type="entry name" value="CNNM"/>
    <property type="match status" value="1"/>
</dbReference>
<dbReference type="PROSITE" id="PS51371">
    <property type="entry name" value="CBS"/>
    <property type="match status" value="2"/>
</dbReference>
<keyword evidence="2 8" id="KW-0812">Transmembrane</keyword>
<keyword evidence="5 7" id="KW-0129">CBS domain</keyword>
<comment type="subcellular location">
    <subcellularLocation>
        <location evidence="1">Membrane</location>
        <topology evidence="1">Multi-pass membrane protein</topology>
    </subcellularLocation>
</comment>
<evidence type="ECO:0000313" key="12">
    <source>
        <dbReference type="EMBL" id="OSS41351.1"/>
    </source>
</evidence>
<evidence type="ECO:0000259" key="11">
    <source>
        <dbReference type="PROSITE" id="PS51846"/>
    </source>
</evidence>
<keyword evidence="3" id="KW-0677">Repeat</keyword>
<evidence type="ECO:0000256" key="9">
    <source>
        <dbReference type="SAM" id="Phobius"/>
    </source>
</evidence>
<dbReference type="PANTHER" id="PTHR22777">
    <property type="entry name" value="HEMOLYSIN-RELATED"/>
    <property type="match status" value="1"/>
</dbReference>
<reference evidence="12 13" key="1">
    <citation type="journal article" date="2017" name="Front. Microbiol.">
        <title>Genome Sequence of Desulfurella amilsii Strain TR1 and Comparative Genomics of Desulfurellaceae Family.</title>
        <authorList>
            <person name="Florentino A.P."/>
            <person name="Stams A.J."/>
            <person name="Sanchez-Andrea I."/>
        </authorList>
    </citation>
    <scope>NUCLEOTIDE SEQUENCE [LARGE SCALE GENOMIC DNA]</scope>
    <source>
        <strain evidence="12 13">TR1</strain>
    </source>
</reference>
<dbReference type="InterPro" id="IPR002550">
    <property type="entry name" value="CNNM"/>
</dbReference>
<evidence type="ECO:0000256" key="1">
    <source>
        <dbReference type="ARBA" id="ARBA00004141"/>
    </source>
</evidence>
<dbReference type="PANTHER" id="PTHR22777:SF17">
    <property type="entry name" value="UPF0053 PROTEIN SLL0260"/>
    <property type="match status" value="1"/>
</dbReference>
<accession>A0A1X4XUZ3</accession>
<name>A0A1X4XUZ3_9BACT</name>
<dbReference type="OrthoDB" id="9798188at2"/>
<dbReference type="InterPro" id="IPR046342">
    <property type="entry name" value="CBS_dom_sf"/>
</dbReference>
<dbReference type="InterPro" id="IPR044751">
    <property type="entry name" value="Ion_transp-like_CBS"/>
</dbReference>
<feature type="transmembrane region" description="Helical" evidence="9">
    <location>
        <begin position="94"/>
        <end position="113"/>
    </location>
</feature>
<proteinExistence type="predicted"/>
<evidence type="ECO:0000256" key="4">
    <source>
        <dbReference type="ARBA" id="ARBA00022989"/>
    </source>
</evidence>
<evidence type="ECO:0000256" key="7">
    <source>
        <dbReference type="PROSITE-ProRule" id="PRU00703"/>
    </source>
</evidence>
<dbReference type="InterPro" id="IPR000644">
    <property type="entry name" value="CBS_dom"/>
</dbReference>
<sequence>MDLHISELFKIILFIIALGLSAFLSSSETAIFSLKAKDLLHIRYKNQKAYEIITNLLTNSESFITMLLILNEFTNIFASILFANIFQTLFGNKYLAISSGIVVFLLLLFGEITPKSLAVKNNVLISTIFARPLYILFKLSLPVVHIFTGIINLFKKIFFKNLQQENVLTITEKEFKNIVATSKNIFDSQEQQMIENVFKFEEKQIKDIMVPLRKVLMFEASTKIESFIKHLENIKYNRIPIYKQKRNDIVGILYIKDLIKRKWEYGIDNKETVAFIARKPAFISQNIKIDMAFKYMIKRKIHLLVVVDNHKTSIGVVSLQDIVEEIVGEIENDTN</sequence>
<keyword evidence="13" id="KW-1185">Reference proteome</keyword>
<feature type="transmembrane region" description="Helical" evidence="9">
    <location>
        <begin position="63"/>
        <end position="82"/>
    </location>
</feature>
<evidence type="ECO:0000256" key="3">
    <source>
        <dbReference type="ARBA" id="ARBA00022737"/>
    </source>
</evidence>
<dbReference type="Gene3D" id="3.10.580.10">
    <property type="entry name" value="CBS-domain"/>
    <property type="match status" value="1"/>
</dbReference>